<dbReference type="PANTHER" id="PTHR19959:SF119">
    <property type="entry name" value="FUNGAL LIPASE-LIKE DOMAIN-CONTAINING PROTEIN"/>
    <property type="match status" value="1"/>
</dbReference>
<evidence type="ECO:0000313" key="4">
    <source>
        <dbReference type="Proteomes" id="UP000233766"/>
    </source>
</evidence>
<name>A0A2N3WYF6_9NOCA</name>
<dbReference type="EMBL" id="PJMW01000001">
    <property type="protein sequence ID" value="PKV98885.1"/>
    <property type="molecule type" value="Genomic_DNA"/>
</dbReference>
<reference evidence="3 4" key="1">
    <citation type="submission" date="2017-12" db="EMBL/GenBank/DDBJ databases">
        <title>Sequencing the genomes of 1000 Actinobacteria strains.</title>
        <authorList>
            <person name="Klenk H.-P."/>
        </authorList>
    </citation>
    <scope>NUCLEOTIDE SEQUENCE [LARGE SCALE GENOMIC DNA]</scope>
    <source>
        <strain evidence="3 4">DSM 44489</strain>
    </source>
</reference>
<keyword evidence="4" id="KW-1185">Reference proteome</keyword>
<gene>
    <name evidence="3" type="ORF">ATK86_0915</name>
</gene>
<dbReference type="Pfam" id="PF12770">
    <property type="entry name" value="CHAT"/>
    <property type="match status" value="1"/>
</dbReference>
<comment type="caution">
    <text evidence="3">The sequence shown here is derived from an EMBL/GenBank/DDBJ whole genome shotgun (WGS) entry which is preliminary data.</text>
</comment>
<dbReference type="SUPFAM" id="SSF48452">
    <property type="entry name" value="TPR-like"/>
    <property type="match status" value="1"/>
</dbReference>
<feature type="domain" description="CHAT" evidence="2">
    <location>
        <begin position="880"/>
        <end position="1163"/>
    </location>
</feature>
<proteinExistence type="predicted"/>
<dbReference type="InterPro" id="IPR024983">
    <property type="entry name" value="CHAT_dom"/>
</dbReference>
<evidence type="ECO:0000313" key="3">
    <source>
        <dbReference type="EMBL" id="PKV98885.1"/>
    </source>
</evidence>
<evidence type="ECO:0000256" key="1">
    <source>
        <dbReference type="SAM" id="MobiDB-lite"/>
    </source>
</evidence>
<dbReference type="OrthoDB" id="3206999at2"/>
<accession>A0A2N3WYF6</accession>
<feature type="region of interest" description="Disordered" evidence="1">
    <location>
        <begin position="1"/>
        <end position="29"/>
    </location>
</feature>
<dbReference type="PANTHER" id="PTHR19959">
    <property type="entry name" value="KINESIN LIGHT CHAIN"/>
    <property type="match status" value="1"/>
</dbReference>
<dbReference type="InterPro" id="IPR011990">
    <property type="entry name" value="TPR-like_helical_dom_sf"/>
</dbReference>
<sequence length="1164" mass="125834">MDEYTESVDSSTGPGRDNRPPSPESTPDVMLTRCEPLLKGPISELRTATEILRAMAVELSDDAPDKARCLSMLHEALGKLFEETGNRQWIDEAIDIGRRYLSMARAKSSDQLTGMSNLIGTLRRRFDGFGDLRDLDEAIMTGHAALTPVPNDPAVLAEISSGLGAALIRRAQITGADADIAEGIAALRAAAAADLADSDRARYRVNLAIALYSEFSRTGAREDLDAAIDTVRTAPESIDDHVRIGVLDTLGGLLFIRSQRYGSEEDLSESIRLHREVLTGTGESPKTAHLGNFALALGMRFRRRGDVADLDESIQMARRVVAQTTGPDSARAQALAILSSALGDRFDYEGAIDALNEAIDLAKQAVALAGEGNYRVQDYLGSLSVMLQQRYERNGSLSDIDAAVAASERAVGLLFRGKATSPGHLTMYGKALRLRFDRTGDRPDIDAAVQQGRAAVESAPVGSVGRPGYFSNLGLAYAVRFDRFGDRADLDRSIEAARESVGSTRTDDRHMVRGLSNLGNALRSRAEIADCTGDLDEAIEVGVQAVAILEQSTVDGYEHPDLAAVRSNLGTALADHFARTGDRADGETAVATFRAAAIAPAAAPNVRLGAAARWARTATAAGDAEQAHTAYRTAVHQYSRVVLRGLDRADGEQQAERWTGLAGEAAAQALSIGKVDAAVAILEQGRAILWSHLFTDRDDLTELRRLQPTLADQVESAMRIVNGEDGRLSDESSEPAVAKQPLDRVAAAMRLDQLAESIRDEIPGFETFLATPSIDDLRPAEPDTVVVMVNIAPQRCDAIAVDTSSARPIPLSTMTAEDVERWVEAYLGAMAEYDRALEQVAIARAQVEEHPDLRSRFRYTDANRALQSSIMAVESTLVDICESLWDHIAVPVLRRLGVMTNRPQGVPPPRLWWCPTGKLALLPLHAAGRHDRSAQTTCVADHVVSSYTPTLRALRQHRRAPTVRSDDDQAELLIVSVPSPLGSDHLAGAAIEVDRLRSRFGDRCTVIEGANATVETVLAALPRYRWVHFSCHGDQELSDPATGGLELVGRRLSIAAISESRYRGEFAYLSACKTATGGIRVPDEIVTTAAALHYCGYQHVIATLWSVPDDIATEIADSVYSTLRTADYFTPAQSARAVHSAVARIRANPNASLRDWLPFIHIGP</sequence>
<dbReference type="AlphaFoldDB" id="A0A2N3WYF6"/>
<evidence type="ECO:0000259" key="2">
    <source>
        <dbReference type="Pfam" id="PF12770"/>
    </source>
</evidence>
<protein>
    <submittedName>
        <fullName evidence="3">CHAT domain-containing protein</fullName>
    </submittedName>
</protein>
<dbReference type="Proteomes" id="UP000233766">
    <property type="component" value="Unassembled WGS sequence"/>
</dbReference>
<organism evidence="3 4">
    <name type="scientific">Nocardia fluminea</name>
    <dbReference type="NCBI Taxonomy" id="134984"/>
    <lineage>
        <taxon>Bacteria</taxon>
        <taxon>Bacillati</taxon>
        <taxon>Actinomycetota</taxon>
        <taxon>Actinomycetes</taxon>
        <taxon>Mycobacteriales</taxon>
        <taxon>Nocardiaceae</taxon>
        <taxon>Nocardia</taxon>
    </lineage>
</organism>
<dbReference type="Gene3D" id="1.25.40.10">
    <property type="entry name" value="Tetratricopeptide repeat domain"/>
    <property type="match status" value="2"/>
</dbReference>